<keyword evidence="4" id="KW-1185">Reference proteome</keyword>
<dbReference type="STRING" id="35722.A0A0B7NPS0"/>
<feature type="compositionally biased region" description="Basic and acidic residues" evidence="1">
    <location>
        <begin position="123"/>
        <end position="135"/>
    </location>
</feature>
<feature type="domain" description="Nitrogen regulatory protein areA GATA-like" evidence="2">
    <location>
        <begin position="28"/>
        <end position="54"/>
    </location>
</feature>
<evidence type="ECO:0000313" key="4">
    <source>
        <dbReference type="Proteomes" id="UP000054107"/>
    </source>
</evidence>
<dbReference type="Proteomes" id="UP000054107">
    <property type="component" value="Unassembled WGS sequence"/>
</dbReference>
<gene>
    <name evidence="3" type="primary">PARPA_11649.1 scaffold 44482</name>
</gene>
<dbReference type="PANTHER" id="PTHR28014:SF1">
    <property type="entry name" value="NEGATIVE REGULATOR OF RAS-CAMP PATHWAY"/>
    <property type="match status" value="1"/>
</dbReference>
<organism evidence="3 4">
    <name type="scientific">Parasitella parasitica</name>
    <dbReference type="NCBI Taxonomy" id="35722"/>
    <lineage>
        <taxon>Eukaryota</taxon>
        <taxon>Fungi</taxon>
        <taxon>Fungi incertae sedis</taxon>
        <taxon>Mucoromycota</taxon>
        <taxon>Mucoromycotina</taxon>
        <taxon>Mucoromycetes</taxon>
        <taxon>Mucorales</taxon>
        <taxon>Mucorineae</taxon>
        <taxon>Mucoraceae</taxon>
        <taxon>Parasitella</taxon>
    </lineage>
</organism>
<feature type="region of interest" description="Disordered" evidence="1">
    <location>
        <begin position="87"/>
        <end position="205"/>
    </location>
</feature>
<protein>
    <recommendedName>
        <fullName evidence="2">Nitrogen regulatory protein areA GATA-like domain-containing protein</fullName>
    </recommendedName>
</protein>
<dbReference type="GO" id="GO:0031930">
    <property type="term" value="P:mitochondria-nucleus signaling pathway"/>
    <property type="evidence" value="ECO:0007669"/>
    <property type="project" value="TreeGrafter"/>
</dbReference>
<name>A0A0B7NPS0_9FUNG</name>
<accession>A0A0B7NPS0</accession>
<feature type="compositionally biased region" description="Polar residues" evidence="1">
    <location>
        <begin position="272"/>
        <end position="285"/>
    </location>
</feature>
<evidence type="ECO:0000313" key="3">
    <source>
        <dbReference type="EMBL" id="CEP17353.1"/>
    </source>
</evidence>
<dbReference type="GO" id="GO:0005737">
    <property type="term" value="C:cytoplasm"/>
    <property type="evidence" value="ECO:0007669"/>
    <property type="project" value="TreeGrafter"/>
</dbReference>
<dbReference type="GO" id="GO:0006808">
    <property type="term" value="P:regulation of nitrogen utilization"/>
    <property type="evidence" value="ECO:0007669"/>
    <property type="project" value="TreeGrafter"/>
</dbReference>
<evidence type="ECO:0000259" key="2">
    <source>
        <dbReference type="Pfam" id="PF08550"/>
    </source>
</evidence>
<reference evidence="3 4" key="1">
    <citation type="submission" date="2014-09" db="EMBL/GenBank/DDBJ databases">
        <authorList>
            <person name="Ellenberger Sabrina"/>
        </authorList>
    </citation>
    <scope>NUCLEOTIDE SEQUENCE [LARGE SCALE GENOMIC DNA]</scope>
    <source>
        <strain evidence="3 4">CBS 412.66</strain>
    </source>
</reference>
<dbReference type="InterPro" id="IPR013860">
    <property type="entry name" value="AreA_GATA"/>
</dbReference>
<dbReference type="OrthoDB" id="515401at2759"/>
<feature type="compositionally biased region" description="Acidic residues" evidence="1">
    <location>
        <begin position="136"/>
        <end position="168"/>
    </location>
</feature>
<sequence>MEQQQKQQSFLSLSCSNLNSSENQLGTMWGAFNKCKPFIENGTRLENISWRLWQYQRQPTNKIDNTTIKRFITSVLLSPANVHDAYSHEVPQPRTQKCYEPTTIMPPHEPKSATSSFIVLDANKPERKPDAKNNEDDYEDDEDYYLSDDLYDDDDEDLYDDDDEDEQDVANQHKQQQQQQQRAKEESQFINDFKKTQPRPTTPRRSLLSDLLGRVSPPPSLLSNSTCSFTTANSLMEDESSSASSSSSTASTTSSNENKNTSKIALNPHPFVNTTSVSNATNDPSQARWRESFHGW</sequence>
<feature type="compositionally biased region" description="Basic and acidic residues" evidence="1">
    <location>
        <begin position="182"/>
        <end position="195"/>
    </location>
</feature>
<dbReference type="AlphaFoldDB" id="A0A0B7NPS0"/>
<dbReference type="EMBL" id="LN733663">
    <property type="protein sequence ID" value="CEP17353.1"/>
    <property type="molecule type" value="Genomic_DNA"/>
</dbReference>
<dbReference type="InterPro" id="IPR053043">
    <property type="entry name" value="Ras-cAMP_regulatory"/>
</dbReference>
<feature type="compositionally biased region" description="Low complexity" evidence="1">
    <location>
        <begin position="241"/>
        <end position="263"/>
    </location>
</feature>
<evidence type="ECO:0000256" key="1">
    <source>
        <dbReference type="SAM" id="MobiDB-lite"/>
    </source>
</evidence>
<feature type="region of interest" description="Disordered" evidence="1">
    <location>
        <begin position="237"/>
        <end position="296"/>
    </location>
</feature>
<dbReference type="GO" id="GO:0000122">
    <property type="term" value="P:negative regulation of transcription by RNA polymerase II"/>
    <property type="evidence" value="ECO:0007669"/>
    <property type="project" value="TreeGrafter"/>
</dbReference>
<dbReference type="PANTHER" id="PTHR28014">
    <property type="entry name" value="NEGATIVE REGULATOR OF RAS-CAMP PATHWAY"/>
    <property type="match status" value="1"/>
</dbReference>
<proteinExistence type="predicted"/>
<dbReference type="Pfam" id="PF08550">
    <property type="entry name" value="GATA_AreA"/>
    <property type="match status" value="1"/>
</dbReference>